<sequence length="103" mass="11833">VEPIPDRYIESLKERADTAGLILAGMNEKNNKRVVYGRVAYISIPNKRYFDSIYTDKGVDISPGDEVVMRKISDLPTEYEFHAKLDGGRKFYRVQRCDIFGVI</sequence>
<comment type="caution">
    <text evidence="1">The sequence shown here is derived from an EMBL/GenBank/DDBJ whole genome shotgun (WGS) entry which is preliminary data.</text>
</comment>
<evidence type="ECO:0000313" key="1">
    <source>
        <dbReference type="EMBL" id="KKK80700.1"/>
    </source>
</evidence>
<feature type="non-terminal residue" evidence="1">
    <location>
        <position position="1"/>
    </location>
</feature>
<name>A0A0F8Z3R0_9ZZZZ</name>
<dbReference type="AlphaFoldDB" id="A0A0F8Z3R0"/>
<proteinExistence type="predicted"/>
<organism evidence="1">
    <name type="scientific">marine sediment metagenome</name>
    <dbReference type="NCBI Taxonomy" id="412755"/>
    <lineage>
        <taxon>unclassified sequences</taxon>
        <taxon>metagenomes</taxon>
        <taxon>ecological metagenomes</taxon>
    </lineage>
</organism>
<gene>
    <name evidence="1" type="ORF">LCGC14_2820850</name>
</gene>
<dbReference type="EMBL" id="LAZR01053457">
    <property type="protein sequence ID" value="KKK80700.1"/>
    <property type="molecule type" value="Genomic_DNA"/>
</dbReference>
<protein>
    <submittedName>
        <fullName evidence="1">Uncharacterized protein</fullName>
    </submittedName>
</protein>
<accession>A0A0F8Z3R0</accession>
<reference evidence="1" key="1">
    <citation type="journal article" date="2015" name="Nature">
        <title>Complex archaea that bridge the gap between prokaryotes and eukaryotes.</title>
        <authorList>
            <person name="Spang A."/>
            <person name="Saw J.H."/>
            <person name="Jorgensen S.L."/>
            <person name="Zaremba-Niedzwiedzka K."/>
            <person name="Martijn J."/>
            <person name="Lind A.E."/>
            <person name="van Eijk R."/>
            <person name="Schleper C."/>
            <person name="Guy L."/>
            <person name="Ettema T.J."/>
        </authorList>
    </citation>
    <scope>NUCLEOTIDE SEQUENCE</scope>
</reference>